<name>A0ABX0ZR32_9ACTN</name>
<dbReference type="RefSeq" id="WP_167983094.1">
    <property type="nucleotide sequence ID" value="NZ_JAATEJ010000007.1"/>
</dbReference>
<evidence type="ECO:0008006" key="4">
    <source>
        <dbReference type="Google" id="ProtNLM"/>
    </source>
</evidence>
<gene>
    <name evidence="2" type="ORF">HCN08_12685</name>
</gene>
<dbReference type="Proteomes" id="UP000734511">
    <property type="component" value="Unassembled WGS sequence"/>
</dbReference>
<reference evidence="2 3" key="1">
    <citation type="submission" date="2020-03" db="EMBL/GenBank/DDBJ databases">
        <title>WGS of actinomycetes isolated from Thailand.</title>
        <authorList>
            <person name="Thawai C."/>
        </authorList>
    </citation>
    <scope>NUCLEOTIDE SEQUENCE [LARGE SCALE GENOMIC DNA]</scope>
    <source>
        <strain evidence="2 3">PRB2-1</strain>
    </source>
</reference>
<evidence type="ECO:0000313" key="3">
    <source>
        <dbReference type="Proteomes" id="UP000734511"/>
    </source>
</evidence>
<organism evidence="2 3">
    <name type="scientific">Actinacidiphila epipremni</name>
    <dbReference type="NCBI Taxonomy" id="2053013"/>
    <lineage>
        <taxon>Bacteria</taxon>
        <taxon>Bacillati</taxon>
        <taxon>Actinomycetota</taxon>
        <taxon>Actinomycetes</taxon>
        <taxon>Kitasatosporales</taxon>
        <taxon>Streptomycetaceae</taxon>
        <taxon>Actinacidiphila</taxon>
    </lineage>
</organism>
<proteinExistence type="predicted"/>
<keyword evidence="3" id="KW-1185">Reference proteome</keyword>
<sequence length="185" mass="20763">MSDETRPGDLPGVPSEHERIMGSANIRREAAYFDARAEADVEAQEAAREYHEGLSAEVQASGHRLHEMLEGMRHDDTRIPTRAQLRPLYHALARHCEATEKTARRALDDRHAAAEVVEDDRAEGERLQANLKDLITRDQPEDTFALSVAGVLGNIDLYVAQERRDLIPAIDRELSPTQSARLARH</sequence>
<evidence type="ECO:0000256" key="1">
    <source>
        <dbReference type="SAM" id="MobiDB-lite"/>
    </source>
</evidence>
<dbReference type="EMBL" id="JAATEJ010000007">
    <property type="protein sequence ID" value="NJP44249.1"/>
    <property type="molecule type" value="Genomic_DNA"/>
</dbReference>
<feature type="non-terminal residue" evidence="2">
    <location>
        <position position="185"/>
    </location>
</feature>
<comment type="caution">
    <text evidence="2">The sequence shown here is derived from an EMBL/GenBank/DDBJ whole genome shotgun (WGS) entry which is preliminary data.</text>
</comment>
<accession>A0ABX0ZR32</accession>
<protein>
    <recommendedName>
        <fullName evidence="4">Hemerythrin-like domain-containing protein</fullName>
    </recommendedName>
</protein>
<evidence type="ECO:0000313" key="2">
    <source>
        <dbReference type="EMBL" id="NJP44249.1"/>
    </source>
</evidence>
<feature type="region of interest" description="Disordered" evidence="1">
    <location>
        <begin position="1"/>
        <end position="21"/>
    </location>
</feature>